<feature type="domain" description="O-antigen ligase-related" evidence="6">
    <location>
        <begin position="202"/>
        <end position="347"/>
    </location>
</feature>
<dbReference type="InterPro" id="IPR007016">
    <property type="entry name" value="O-antigen_ligase-rel_domated"/>
</dbReference>
<name>A0ABV7VJP1_9PROT</name>
<dbReference type="RefSeq" id="WP_379729284.1">
    <property type="nucleotide sequence ID" value="NZ_JBHRYJ010000005.1"/>
</dbReference>
<dbReference type="Pfam" id="PF04932">
    <property type="entry name" value="Wzy_C"/>
    <property type="match status" value="1"/>
</dbReference>
<feature type="transmembrane region" description="Helical" evidence="5">
    <location>
        <begin position="121"/>
        <end position="139"/>
    </location>
</feature>
<sequence>MMSFFLPASAERFARLRHANLVLLGLMPAALLLARGGAEVIMAVIGLSFLWVTVAERRWSNLTERSIAILLVTWLLLNLVISPLALDPGVSFSRSLLWLRFVMFFAGTSTWLLRSRRDLKFLLVFWSVTLALGMLDGYVQLLTGTSLSGNIATGERLTGPLDRPNIGMFTARMGFPLLAAALTLAASKRISASRLVLLAGFALVAFAFIILSGERTAAILTMMAVLFGAGIVILRARQLRLYGLLLLAAVPAAFLLLYTLSRNVQERVSDFWTDVDHFWVSPYGEIFRVAFGIWKRNPLTGSGMKNFQLACQQTPLPGLHDACYPHAHNIYLEWLSESGLVGFICFVTFVALLVWPVLRLTWTRPDRRLTGAALCGGLIVTLFPVAATQSFFSNWPAMVVWTALGVVAGVTRIAQQAATDKSA</sequence>
<dbReference type="PANTHER" id="PTHR37422:SF13">
    <property type="entry name" value="LIPOPOLYSACCHARIDE BIOSYNTHESIS PROTEIN PA4999-RELATED"/>
    <property type="match status" value="1"/>
</dbReference>
<keyword evidence="4 5" id="KW-0472">Membrane</keyword>
<dbReference type="PANTHER" id="PTHR37422">
    <property type="entry name" value="TEICHURONIC ACID BIOSYNTHESIS PROTEIN TUAE"/>
    <property type="match status" value="1"/>
</dbReference>
<feature type="transmembrane region" description="Helical" evidence="5">
    <location>
        <begin position="217"/>
        <end position="234"/>
    </location>
</feature>
<proteinExistence type="predicted"/>
<feature type="transmembrane region" description="Helical" evidence="5">
    <location>
        <begin position="97"/>
        <end position="114"/>
    </location>
</feature>
<feature type="transmembrane region" description="Helical" evidence="5">
    <location>
        <begin position="370"/>
        <end position="392"/>
    </location>
</feature>
<evidence type="ECO:0000313" key="7">
    <source>
        <dbReference type="EMBL" id="MFC3677703.1"/>
    </source>
</evidence>
<evidence type="ECO:0000313" key="8">
    <source>
        <dbReference type="Proteomes" id="UP001595711"/>
    </source>
</evidence>
<feature type="transmembrane region" description="Helical" evidence="5">
    <location>
        <begin position="66"/>
        <end position="85"/>
    </location>
</feature>
<evidence type="ECO:0000256" key="1">
    <source>
        <dbReference type="ARBA" id="ARBA00004141"/>
    </source>
</evidence>
<evidence type="ECO:0000259" key="6">
    <source>
        <dbReference type="Pfam" id="PF04932"/>
    </source>
</evidence>
<accession>A0ABV7VJP1</accession>
<evidence type="ECO:0000256" key="4">
    <source>
        <dbReference type="ARBA" id="ARBA00023136"/>
    </source>
</evidence>
<feature type="transmembrane region" description="Helical" evidence="5">
    <location>
        <begin position="29"/>
        <end position="54"/>
    </location>
</feature>
<feature type="transmembrane region" description="Helical" evidence="5">
    <location>
        <begin position="241"/>
        <end position="260"/>
    </location>
</feature>
<keyword evidence="8" id="KW-1185">Reference proteome</keyword>
<feature type="transmembrane region" description="Helical" evidence="5">
    <location>
        <begin position="166"/>
        <end position="185"/>
    </location>
</feature>
<dbReference type="Proteomes" id="UP001595711">
    <property type="component" value="Unassembled WGS sequence"/>
</dbReference>
<evidence type="ECO:0000256" key="3">
    <source>
        <dbReference type="ARBA" id="ARBA00022989"/>
    </source>
</evidence>
<comment type="caution">
    <text evidence="7">The sequence shown here is derived from an EMBL/GenBank/DDBJ whole genome shotgun (WGS) entry which is preliminary data.</text>
</comment>
<dbReference type="InterPro" id="IPR051533">
    <property type="entry name" value="WaaL-like"/>
</dbReference>
<evidence type="ECO:0000256" key="2">
    <source>
        <dbReference type="ARBA" id="ARBA00022692"/>
    </source>
</evidence>
<feature type="transmembrane region" description="Helical" evidence="5">
    <location>
        <begin position="192"/>
        <end position="211"/>
    </location>
</feature>
<dbReference type="GO" id="GO:0016874">
    <property type="term" value="F:ligase activity"/>
    <property type="evidence" value="ECO:0007669"/>
    <property type="project" value="UniProtKB-KW"/>
</dbReference>
<evidence type="ECO:0000256" key="5">
    <source>
        <dbReference type="SAM" id="Phobius"/>
    </source>
</evidence>
<protein>
    <submittedName>
        <fullName evidence="7">O-antigen ligase family protein</fullName>
    </submittedName>
</protein>
<gene>
    <name evidence="7" type="ORF">ACFOOQ_19280</name>
</gene>
<feature type="transmembrane region" description="Helical" evidence="5">
    <location>
        <begin position="398"/>
        <end position="414"/>
    </location>
</feature>
<dbReference type="EMBL" id="JBHRYJ010000005">
    <property type="protein sequence ID" value="MFC3677703.1"/>
    <property type="molecule type" value="Genomic_DNA"/>
</dbReference>
<feature type="transmembrane region" description="Helical" evidence="5">
    <location>
        <begin position="339"/>
        <end position="358"/>
    </location>
</feature>
<comment type="subcellular location">
    <subcellularLocation>
        <location evidence="1">Membrane</location>
        <topology evidence="1">Multi-pass membrane protein</topology>
    </subcellularLocation>
</comment>
<keyword evidence="3 5" id="KW-1133">Transmembrane helix</keyword>
<keyword evidence="7" id="KW-0436">Ligase</keyword>
<reference evidence="8" key="1">
    <citation type="journal article" date="2019" name="Int. J. Syst. Evol. Microbiol.">
        <title>The Global Catalogue of Microorganisms (GCM) 10K type strain sequencing project: providing services to taxonomists for standard genome sequencing and annotation.</title>
        <authorList>
            <consortium name="The Broad Institute Genomics Platform"/>
            <consortium name="The Broad Institute Genome Sequencing Center for Infectious Disease"/>
            <person name="Wu L."/>
            <person name="Ma J."/>
        </authorList>
    </citation>
    <scope>NUCLEOTIDE SEQUENCE [LARGE SCALE GENOMIC DNA]</scope>
    <source>
        <strain evidence="8">KCTC 42182</strain>
    </source>
</reference>
<organism evidence="7 8">
    <name type="scientific">Ferrovibrio xuzhouensis</name>
    <dbReference type="NCBI Taxonomy" id="1576914"/>
    <lineage>
        <taxon>Bacteria</taxon>
        <taxon>Pseudomonadati</taxon>
        <taxon>Pseudomonadota</taxon>
        <taxon>Alphaproteobacteria</taxon>
        <taxon>Rhodospirillales</taxon>
        <taxon>Rhodospirillaceae</taxon>
        <taxon>Ferrovibrio</taxon>
    </lineage>
</organism>
<keyword evidence="2 5" id="KW-0812">Transmembrane</keyword>